<keyword evidence="7" id="KW-1185">Reference proteome</keyword>
<dbReference type="VEuPathDB" id="TrichDB:TRFO_14544"/>
<dbReference type="Pfam" id="PF07159">
    <property type="entry name" value="CYRIA-B_Rac1-bd"/>
    <property type="match status" value="1"/>
</dbReference>
<evidence type="ECO:0000256" key="3">
    <source>
        <dbReference type="ARBA" id="ARBA00023136"/>
    </source>
</evidence>
<evidence type="ECO:0000256" key="1">
    <source>
        <dbReference type="ARBA" id="ARBA00004635"/>
    </source>
</evidence>
<feature type="domain" description="CYRIA/CYRIB Rac1 binding" evidence="5">
    <location>
        <begin position="12"/>
        <end position="306"/>
    </location>
</feature>
<dbReference type="GO" id="GO:0031267">
    <property type="term" value="F:small GTPase binding"/>
    <property type="evidence" value="ECO:0007669"/>
    <property type="project" value="InterPro"/>
</dbReference>
<name>A0A1J4KZC0_9EUKA</name>
<dbReference type="OrthoDB" id="60973at2759"/>
<organism evidence="6 7">
    <name type="scientific">Tritrichomonas foetus</name>
    <dbReference type="NCBI Taxonomy" id="1144522"/>
    <lineage>
        <taxon>Eukaryota</taxon>
        <taxon>Metamonada</taxon>
        <taxon>Parabasalia</taxon>
        <taxon>Tritrichomonadida</taxon>
        <taxon>Tritrichomonadidae</taxon>
        <taxon>Tritrichomonas</taxon>
    </lineage>
</organism>
<proteinExistence type="inferred from homology"/>
<dbReference type="RefSeq" id="XP_068368172.1">
    <property type="nucleotide sequence ID" value="XM_068497883.1"/>
</dbReference>
<comment type="similarity">
    <text evidence="2">Belongs to the CYRI family.</text>
</comment>
<protein>
    <recommendedName>
        <fullName evidence="5">CYRIA/CYRIB Rac1 binding domain-containing protein</fullName>
    </recommendedName>
</protein>
<dbReference type="InterPro" id="IPR039789">
    <property type="entry name" value="CYRI"/>
</dbReference>
<dbReference type="EMBL" id="MLAK01000282">
    <property type="protein sequence ID" value="OHT15036.1"/>
    <property type="molecule type" value="Genomic_DNA"/>
</dbReference>
<reference evidence="6" key="1">
    <citation type="submission" date="2016-10" db="EMBL/GenBank/DDBJ databases">
        <authorList>
            <person name="Benchimol M."/>
            <person name="Almeida L.G."/>
            <person name="Vasconcelos A.T."/>
            <person name="Perreira-Neves A."/>
            <person name="Rosa I.A."/>
            <person name="Tasca T."/>
            <person name="Bogo M.R."/>
            <person name="de Souza W."/>
        </authorList>
    </citation>
    <scope>NUCLEOTIDE SEQUENCE [LARGE SCALE GENOMIC DNA]</scope>
    <source>
        <strain evidence="6">K</strain>
    </source>
</reference>
<dbReference type="Proteomes" id="UP000179807">
    <property type="component" value="Unassembled WGS sequence"/>
</dbReference>
<evidence type="ECO:0000313" key="6">
    <source>
        <dbReference type="EMBL" id="OHT15036.1"/>
    </source>
</evidence>
<dbReference type="PANTHER" id="PTHR12422">
    <property type="entry name" value="GH09096P"/>
    <property type="match status" value="1"/>
</dbReference>
<sequence>MGSCGSAPGFIDVFIDLENPSSSNPTERQHADEISNLVNSDLMQKFGNYRDAQAQTNAAISNPNEQTGTVAWDAVLPLVEFQGQVFDFASKTSQKFKELLDFLIASGKSQMAKNTQFLDIDYEANCVIVNAICEIAQLVFYFDSTKMRLPKLLGDLSYFRRVVTRRPDYPDYEALYAKSTEMTMFYANSSPLFSQCTSAIILSTEQDKSSFLTAISGLANSLISTIKNHKFSNEKTNIKCLSGITFAILLYDHISTNGAFHQKSPIHVRDGLYALKTFSPRQTELINIIKYSSKHLSDDSTPANIKDMLK</sequence>
<comment type="subcellular location">
    <subcellularLocation>
        <location evidence="1">Membrane</location>
        <topology evidence="1">Lipid-anchor</topology>
    </subcellularLocation>
</comment>
<dbReference type="AlphaFoldDB" id="A0A1J4KZC0"/>
<dbReference type="GeneID" id="94832587"/>
<evidence type="ECO:0000256" key="2">
    <source>
        <dbReference type="ARBA" id="ARBA00005778"/>
    </source>
</evidence>
<comment type="caution">
    <text evidence="6">The sequence shown here is derived from an EMBL/GenBank/DDBJ whole genome shotgun (WGS) entry which is preliminary data.</text>
</comment>
<evidence type="ECO:0000256" key="4">
    <source>
        <dbReference type="ARBA" id="ARBA00023288"/>
    </source>
</evidence>
<dbReference type="GO" id="GO:0016020">
    <property type="term" value="C:membrane"/>
    <property type="evidence" value="ECO:0007669"/>
    <property type="project" value="UniProtKB-SubCell"/>
</dbReference>
<keyword evidence="3" id="KW-0472">Membrane</keyword>
<accession>A0A1J4KZC0</accession>
<gene>
    <name evidence="6" type="ORF">TRFO_14544</name>
</gene>
<dbReference type="GO" id="GO:0030833">
    <property type="term" value="P:regulation of actin filament polymerization"/>
    <property type="evidence" value="ECO:0007669"/>
    <property type="project" value="InterPro"/>
</dbReference>
<keyword evidence="4" id="KW-0449">Lipoprotein</keyword>
<evidence type="ECO:0000313" key="7">
    <source>
        <dbReference type="Proteomes" id="UP000179807"/>
    </source>
</evidence>
<dbReference type="InterPro" id="IPR009828">
    <property type="entry name" value="CYRIA/CYRIB_Rac1-bd"/>
</dbReference>
<evidence type="ECO:0000259" key="5">
    <source>
        <dbReference type="Pfam" id="PF07159"/>
    </source>
</evidence>